<dbReference type="Proteomes" id="UP000002036">
    <property type="component" value="Chromosome G"/>
</dbReference>
<dbReference type="OMA" id="QQTFKVI"/>
<name>C5DLI8_LACTC</name>
<feature type="transmembrane region" description="Helical" evidence="10">
    <location>
        <begin position="82"/>
        <end position="103"/>
    </location>
</feature>
<dbReference type="Pfam" id="PF06417">
    <property type="entry name" value="EMC4"/>
    <property type="match status" value="1"/>
</dbReference>
<dbReference type="HOGENOM" id="CLU_098404_1_3_1"/>
<feature type="region of interest" description="Disordered" evidence="9">
    <location>
        <begin position="14"/>
        <end position="49"/>
    </location>
</feature>
<proteinExistence type="inferred from homology"/>
<comment type="similarity">
    <text evidence="2 8">Belongs to the EMC4 family.</text>
</comment>
<evidence type="ECO:0000313" key="11">
    <source>
        <dbReference type="EMBL" id="CAR24649.1"/>
    </source>
</evidence>
<evidence type="ECO:0000256" key="6">
    <source>
        <dbReference type="ARBA" id="ARBA00022989"/>
    </source>
</evidence>
<reference evidence="11 12" key="1">
    <citation type="journal article" date="2009" name="Genome Res.">
        <title>Comparative genomics of protoploid Saccharomycetaceae.</title>
        <authorList>
            <consortium name="The Genolevures Consortium"/>
            <person name="Souciet J.-L."/>
            <person name="Dujon B."/>
            <person name="Gaillardin C."/>
            <person name="Johnston M."/>
            <person name="Baret P.V."/>
            <person name="Cliften P."/>
            <person name="Sherman D.J."/>
            <person name="Weissenbach J."/>
            <person name="Westhof E."/>
            <person name="Wincker P."/>
            <person name="Jubin C."/>
            <person name="Poulain J."/>
            <person name="Barbe V."/>
            <person name="Segurens B."/>
            <person name="Artiguenave F."/>
            <person name="Anthouard V."/>
            <person name="Vacherie B."/>
            <person name="Val M.-E."/>
            <person name="Fulton R.S."/>
            <person name="Minx P."/>
            <person name="Wilson R."/>
            <person name="Durrens P."/>
            <person name="Jean G."/>
            <person name="Marck C."/>
            <person name="Martin T."/>
            <person name="Nikolski M."/>
            <person name="Rolland T."/>
            <person name="Seret M.-L."/>
            <person name="Casaregola S."/>
            <person name="Despons L."/>
            <person name="Fairhead C."/>
            <person name="Fischer G."/>
            <person name="Lafontaine I."/>
            <person name="Leh V."/>
            <person name="Lemaire M."/>
            <person name="de Montigny J."/>
            <person name="Neuveglise C."/>
            <person name="Thierry A."/>
            <person name="Blanc-Lenfle I."/>
            <person name="Bleykasten C."/>
            <person name="Diffels J."/>
            <person name="Fritsch E."/>
            <person name="Frangeul L."/>
            <person name="Goeffon A."/>
            <person name="Jauniaux N."/>
            <person name="Kachouri-Lafond R."/>
            <person name="Payen C."/>
            <person name="Potier S."/>
            <person name="Pribylova L."/>
            <person name="Ozanne C."/>
            <person name="Richard G.-F."/>
            <person name="Sacerdot C."/>
            <person name="Straub M.-L."/>
            <person name="Talla E."/>
        </authorList>
    </citation>
    <scope>NUCLEOTIDE SEQUENCE [LARGE SCALE GENOMIC DNA]</scope>
    <source>
        <strain evidence="12">ATCC 56472 / CBS 6340 / NRRL Y-8284</strain>
    </source>
</reference>
<evidence type="ECO:0000256" key="2">
    <source>
        <dbReference type="ARBA" id="ARBA00007715"/>
    </source>
</evidence>
<feature type="compositionally biased region" description="Polar residues" evidence="9">
    <location>
        <begin position="38"/>
        <end position="49"/>
    </location>
</feature>
<dbReference type="STRING" id="559295.C5DLI8"/>
<keyword evidence="6 10" id="KW-1133">Transmembrane helix</keyword>
<sequence>MSDIIPEWAHTLCDPNHPKKAPAVNSKSLPSPPGFKSLSGSSSKDTKASLASGQRQDVAALIVQKAWQIAFQPAKSIPMNMIMSYMSGTSLQIISIMTALMFVSNPVKSIANMRQTFKPVMGNAEAQPQVVVAMVMFVFFQIILMGIGIHKLNSMGLIPNTRSDWLLLEQPAVYKGKSYAF</sequence>
<dbReference type="OrthoDB" id="369569at2759"/>
<evidence type="ECO:0000256" key="8">
    <source>
        <dbReference type="PIRNR" id="PIRNR017207"/>
    </source>
</evidence>
<evidence type="ECO:0000256" key="7">
    <source>
        <dbReference type="ARBA" id="ARBA00023136"/>
    </source>
</evidence>
<dbReference type="KEGG" id="lth:KLTH0G01056g"/>
<evidence type="ECO:0000256" key="3">
    <source>
        <dbReference type="ARBA" id="ARBA00020820"/>
    </source>
</evidence>
<keyword evidence="5" id="KW-0256">Endoplasmic reticulum</keyword>
<keyword evidence="7 8" id="KW-0472">Membrane</keyword>
<feature type="transmembrane region" description="Helical" evidence="10">
    <location>
        <begin position="130"/>
        <end position="149"/>
    </location>
</feature>
<dbReference type="InterPro" id="IPR009445">
    <property type="entry name" value="TMEM85/Emc4"/>
</dbReference>
<evidence type="ECO:0000256" key="9">
    <source>
        <dbReference type="SAM" id="MobiDB-lite"/>
    </source>
</evidence>
<evidence type="ECO:0000256" key="4">
    <source>
        <dbReference type="ARBA" id="ARBA00022692"/>
    </source>
</evidence>
<gene>
    <name evidence="11" type="ordered locus">KLTH0G01056g</name>
</gene>
<dbReference type="InParanoid" id="C5DLI8"/>
<dbReference type="FunCoup" id="C5DLI8">
    <property type="interactions" value="791"/>
</dbReference>
<keyword evidence="12" id="KW-1185">Reference proteome</keyword>
<organism evidence="11 12">
    <name type="scientific">Lachancea thermotolerans (strain ATCC 56472 / CBS 6340 / NRRL Y-8284)</name>
    <name type="common">Yeast</name>
    <name type="synonym">Kluyveromyces thermotolerans</name>
    <dbReference type="NCBI Taxonomy" id="559295"/>
    <lineage>
        <taxon>Eukaryota</taxon>
        <taxon>Fungi</taxon>
        <taxon>Dikarya</taxon>
        <taxon>Ascomycota</taxon>
        <taxon>Saccharomycotina</taxon>
        <taxon>Saccharomycetes</taxon>
        <taxon>Saccharomycetales</taxon>
        <taxon>Saccharomycetaceae</taxon>
        <taxon>Lachancea</taxon>
    </lineage>
</organism>
<dbReference type="GeneID" id="8293344"/>
<dbReference type="EMBL" id="CU928171">
    <property type="protein sequence ID" value="CAR24649.1"/>
    <property type="molecule type" value="Genomic_DNA"/>
</dbReference>
<dbReference type="RefSeq" id="XP_002555086.1">
    <property type="nucleotide sequence ID" value="XM_002555040.1"/>
</dbReference>
<dbReference type="AlphaFoldDB" id="C5DLI8"/>
<dbReference type="eggNOG" id="KOG3318">
    <property type="taxonomic scope" value="Eukaryota"/>
</dbReference>
<comment type="subcellular location">
    <subcellularLocation>
        <location evidence="1">Endoplasmic reticulum membrane</location>
        <topology evidence="1">Multi-pass membrane protein</topology>
    </subcellularLocation>
</comment>
<dbReference type="GO" id="GO:0005789">
    <property type="term" value="C:endoplasmic reticulum membrane"/>
    <property type="evidence" value="ECO:0007669"/>
    <property type="project" value="UniProtKB-SubCell"/>
</dbReference>
<protein>
    <recommendedName>
        <fullName evidence="3 8">ER membrane protein complex subunit 4</fullName>
    </recommendedName>
</protein>
<dbReference type="PIRSF" id="PIRSF017207">
    <property type="entry name" value="UCP017207_TM-p85"/>
    <property type="match status" value="1"/>
</dbReference>
<evidence type="ECO:0000256" key="5">
    <source>
        <dbReference type="ARBA" id="ARBA00022824"/>
    </source>
</evidence>
<keyword evidence="4 10" id="KW-0812">Transmembrane</keyword>
<dbReference type="PANTHER" id="PTHR19315">
    <property type="entry name" value="ER MEMBRANE PROTEIN COMPLEX SUBUNIT 4"/>
    <property type="match status" value="1"/>
</dbReference>
<evidence type="ECO:0000256" key="10">
    <source>
        <dbReference type="SAM" id="Phobius"/>
    </source>
</evidence>
<evidence type="ECO:0000313" key="12">
    <source>
        <dbReference type="Proteomes" id="UP000002036"/>
    </source>
</evidence>
<accession>C5DLI8</accession>
<evidence type="ECO:0000256" key="1">
    <source>
        <dbReference type="ARBA" id="ARBA00004477"/>
    </source>
</evidence>